<dbReference type="SUPFAM" id="SSF55729">
    <property type="entry name" value="Acyl-CoA N-acyltransferases (Nat)"/>
    <property type="match status" value="1"/>
</dbReference>
<dbReference type="InterPro" id="IPR000182">
    <property type="entry name" value="GNAT_dom"/>
</dbReference>
<organism evidence="2">
    <name type="scientific">marine metagenome</name>
    <dbReference type="NCBI Taxonomy" id="408172"/>
    <lineage>
        <taxon>unclassified sequences</taxon>
        <taxon>metagenomes</taxon>
        <taxon>ecological metagenomes</taxon>
    </lineage>
</organism>
<dbReference type="CDD" id="cd04301">
    <property type="entry name" value="NAT_SF"/>
    <property type="match status" value="1"/>
</dbReference>
<dbReference type="PROSITE" id="PS51186">
    <property type="entry name" value="GNAT"/>
    <property type="match status" value="1"/>
</dbReference>
<proteinExistence type="predicted"/>
<accession>A0A381VIW7</accession>
<protein>
    <recommendedName>
        <fullName evidence="1">N-acetyltransferase domain-containing protein</fullName>
    </recommendedName>
</protein>
<dbReference type="Pfam" id="PF00583">
    <property type="entry name" value="Acetyltransf_1"/>
    <property type="match status" value="1"/>
</dbReference>
<dbReference type="GO" id="GO:0016747">
    <property type="term" value="F:acyltransferase activity, transferring groups other than amino-acyl groups"/>
    <property type="evidence" value="ECO:0007669"/>
    <property type="project" value="InterPro"/>
</dbReference>
<dbReference type="Gene3D" id="3.40.630.30">
    <property type="match status" value="1"/>
</dbReference>
<dbReference type="EMBL" id="UINC01008967">
    <property type="protein sequence ID" value="SVA40295.1"/>
    <property type="molecule type" value="Genomic_DNA"/>
</dbReference>
<evidence type="ECO:0000313" key="2">
    <source>
        <dbReference type="EMBL" id="SVA40295.1"/>
    </source>
</evidence>
<sequence length="158" mass="18540">MGGKSKFSTRPGLERDVRTIVQFQENLASETEDKSLDQESLRNGVRALFTDRNLGFYLVCEKDNAIVGSLLVTFEWSDWRNQMFWWIQSVYVKKDCRRKGVFSELYSYVIDRAKEADNICGIRLYVERDNIAAQKTYCHLGMQESKYLMYEVDLMSEN</sequence>
<feature type="domain" description="N-acetyltransferase" evidence="1">
    <location>
        <begin position="7"/>
        <end position="158"/>
    </location>
</feature>
<dbReference type="InterPro" id="IPR016181">
    <property type="entry name" value="Acyl_CoA_acyltransferase"/>
</dbReference>
<dbReference type="AlphaFoldDB" id="A0A381VIW7"/>
<name>A0A381VIW7_9ZZZZ</name>
<gene>
    <name evidence="2" type="ORF">METZ01_LOCUS93149</name>
</gene>
<reference evidence="2" key="1">
    <citation type="submission" date="2018-05" db="EMBL/GenBank/DDBJ databases">
        <authorList>
            <person name="Lanie J.A."/>
            <person name="Ng W.-L."/>
            <person name="Kazmierczak K.M."/>
            <person name="Andrzejewski T.M."/>
            <person name="Davidsen T.M."/>
            <person name="Wayne K.J."/>
            <person name="Tettelin H."/>
            <person name="Glass J.I."/>
            <person name="Rusch D."/>
            <person name="Podicherti R."/>
            <person name="Tsui H.-C.T."/>
            <person name="Winkler M.E."/>
        </authorList>
    </citation>
    <scope>NUCLEOTIDE SEQUENCE</scope>
</reference>
<evidence type="ECO:0000259" key="1">
    <source>
        <dbReference type="PROSITE" id="PS51186"/>
    </source>
</evidence>